<reference evidence="4 5" key="1">
    <citation type="submission" date="2023-08" db="EMBL/GenBank/DDBJ databases">
        <title>Black Yeasts Isolated from many extreme environments.</title>
        <authorList>
            <person name="Coleine C."/>
            <person name="Stajich J.E."/>
            <person name="Selbmann L."/>
        </authorList>
    </citation>
    <scope>NUCLEOTIDE SEQUENCE [LARGE SCALE GENOMIC DNA]</scope>
    <source>
        <strain evidence="4 5">CCFEE 6328</strain>
    </source>
</reference>
<evidence type="ECO:0000259" key="2">
    <source>
        <dbReference type="Pfam" id="PF00732"/>
    </source>
</evidence>
<proteinExistence type="inferred from homology"/>
<gene>
    <name evidence="4" type="ORF">LTR69_002692</name>
</gene>
<evidence type="ECO:0008006" key="6">
    <source>
        <dbReference type="Google" id="ProtNLM"/>
    </source>
</evidence>
<sequence length="558" mass="61028">MARNHSYDYIIIGGGVAGLTLASRLSKTLPHTDEKQILLLEAGTDPSNTESIQTAMGGYTARDSEHAYALSTVANPHLNGRTTLVHVGKALGGSAAINGGAWTRGPRSDYDYWAELVGDDAWSYDNLLPYFRKTERVVMASNDSRDDIHHGYDGDLTIVPIRANWPKRKYPLRETVQKAWEEVGVKYISDGNRGDQNGLMEMVEVWVEGRRQLPGKFYDLSRVEVRDLCTVQRVTFELQAPNQDPKANGVDLAGGEHIVANKEVIISAGVYHTPQVLMLSGIGDSALLSKHGIATVVPNVEVGKNLKDHLGVGLTWKLKHPEKGLAIGSPLLTDPSYFAGWPMDFIEFNQVEDPGKLKSLVENPKDLEFLLREGASHMELVTVYAPMGQRLTGVDAAFDGSHITTLSICVATTSRGSVTIRSTNPDDPPIVDPNLNSTEADRYLLREALRRSSRVLLRTESGKSFVSHEVTPEGYAAITEDTTDEEMDKRIQEFGVSIDHAMGSCAMGRVVDSHCRVKGVTGLRVVDASVFPVPLACHLQAAVYATAERAAAWIVRGE</sequence>
<dbReference type="PANTHER" id="PTHR11552">
    <property type="entry name" value="GLUCOSE-METHANOL-CHOLINE GMC OXIDOREDUCTASE"/>
    <property type="match status" value="1"/>
</dbReference>
<dbReference type="InterPro" id="IPR007867">
    <property type="entry name" value="GMC_OxRtase_C"/>
</dbReference>
<evidence type="ECO:0000313" key="5">
    <source>
        <dbReference type="Proteomes" id="UP001345691"/>
    </source>
</evidence>
<feature type="domain" description="Glucose-methanol-choline oxidoreductase C-terminal" evidence="3">
    <location>
        <begin position="413"/>
        <end position="547"/>
    </location>
</feature>
<dbReference type="EMBL" id="JAVRRF010000004">
    <property type="protein sequence ID" value="KAK5066174.1"/>
    <property type="molecule type" value="Genomic_DNA"/>
</dbReference>
<organism evidence="4 5">
    <name type="scientific">Exophiala sideris</name>
    <dbReference type="NCBI Taxonomy" id="1016849"/>
    <lineage>
        <taxon>Eukaryota</taxon>
        <taxon>Fungi</taxon>
        <taxon>Dikarya</taxon>
        <taxon>Ascomycota</taxon>
        <taxon>Pezizomycotina</taxon>
        <taxon>Eurotiomycetes</taxon>
        <taxon>Chaetothyriomycetidae</taxon>
        <taxon>Chaetothyriales</taxon>
        <taxon>Herpotrichiellaceae</taxon>
        <taxon>Exophiala</taxon>
    </lineage>
</organism>
<dbReference type="Pfam" id="PF05199">
    <property type="entry name" value="GMC_oxred_C"/>
    <property type="match status" value="1"/>
</dbReference>
<dbReference type="Pfam" id="PF00732">
    <property type="entry name" value="GMC_oxred_N"/>
    <property type="match status" value="1"/>
</dbReference>
<keyword evidence="5" id="KW-1185">Reference proteome</keyword>
<feature type="domain" description="Glucose-methanol-choline oxidoreductase N-terminal" evidence="2">
    <location>
        <begin position="7"/>
        <end position="310"/>
    </location>
</feature>
<dbReference type="Gene3D" id="3.30.560.10">
    <property type="entry name" value="Glucose Oxidase, domain 3"/>
    <property type="match status" value="1"/>
</dbReference>
<evidence type="ECO:0000259" key="3">
    <source>
        <dbReference type="Pfam" id="PF05199"/>
    </source>
</evidence>
<name>A0ABR0JJL3_9EURO</name>
<dbReference type="InterPro" id="IPR012132">
    <property type="entry name" value="GMC_OxRdtase"/>
</dbReference>
<dbReference type="Proteomes" id="UP001345691">
    <property type="component" value="Unassembled WGS sequence"/>
</dbReference>
<evidence type="ECO:0000313" key="4">
    <source>
        <dbReference type="EMBL" id="KAK5066174.1"/>
    </source>
</evidence>
<dbReference type="SUPFAM" id="SSF51905">
    <property type="entry name" value="FAD/NAD(P)-binding domain"/>
    <property type="match status" value="1"/>
</dbReference>
<comment type="similarity">
    <text evidence="1">Belongs to the GMC oxidoreductase family.</text>
</comment>
<comment type="caution">
    <text evidence="4">The sequence shown here is derived from an EMBL/GenBank/DDBJ whole genome shotgun (WGS) entry which is preliminary data.</text>
</comment>
<dbReference type="Gene3D" id="3.50.50.60">
    <property type="entry name" value="FAD/NAD(P)-binding domain"/>
    <property type="match status" value="1"/>
</dbReference>
<accession>A0ABR0JJL3</accession>
<dbReference type="InterPro" id="IPR036188">
    <property type="entry name" value="FAD/NAD-bd_sf"/>
</dbReference>
<dbReference type="PIRSF" id="PIRSF000137">
    <property type="entry name" value="Alcohol_oxidase"/>
    <property type="match status" value="1"/>
</dbReference>
<protein>
    <recommendedName>
        <fullName evidence="6">Glucose-methanol-choline oxidoreductase N-terminal domain-containing protein</fullName>
    </recommendedName>
</protein>
<evidence type="ECO:0000256" key="1">
    <source>
        <dbReference type="ARBA" id="ARBA00010790"/>
    </source>
</evidence>
<dbReference type="SUPFAM" id="SSF54373">
    <property type="entry name" value="FAD-linked reductases, C-terminal domain"/>
    <property type="match status" value="1"/>
</dbReference>
<dbReference type="InterPro" id="IPR000172">
    <property type="entry name" value="GMC_OxRdtase_N"/>
</dbReference>
<dbReference type="PANTHER" id="PTHR11552:SF123">
    <property type="entry name" value="GMC OXIDOREDUCTASE (AFU_ORTHOLOGUE AFUA_2G01770)-RELATED"/>
    <property type="match status" value="1"/>
</dbReference>